<feature type="region of interest" description="Disordered" evidence="1">
    <location>
        <begin position="60"/>
        <end position="88"/>
    </location>
</feature>
<accession>A0A9L0IYD9</accession>
<evidence type="ECO:0000313" key="2">
    <source>
        <dbReference type="Ensembl" id="ENSEASP00005042782.1"/>
    </source>
</evidence>
<feature type="compositionally biased region" description="Polar residues" evidence="1">
    <location>
        <begin position="174"/>
        <end position="218"/>
    </location>
</feature>
<sequence>MGPKSAPVWPTNTIRICQSDSHTFTVLSQEAVTITSAAAQYARSRCTSMRAQVCRLKVSTAEPQAAKQHKTSSGGRGPRARRVRAPMGLGGSCRGDLCCTRRRPPERNFQSARLSPASATSSRPRSGTGRQQMGSRPGALCNPPGWLSHSKLRSGLSMASPAGPQPTKRPTVPSGPSTATSPVSATGASSFSRAQPSSLCRCSQPARSSATKRLPTGS</sequence>
<feature type="region of interest" description="Disordered" evidence="1">
    <location>
        <begin position="107"/>
        <end position="218"/>
    </location>
</feature>
<evidence type="ECO:0000256" key="1">
    <source>
        <dbReference type="SAM" id="MobiDB-lite"/>
    </source>
</evidence>
<dbReference type="GeneTree" id="ENSGT00860000135895"/>
<reference evidence="2" key="2">
    <citation type="submission" date="2025-08" db="UniProtKB">
        <authorList>
            <consortium name="Ensembl"/>
        </authorList>
    </citation>
    <scope>IDENTIFICATION</scope>
</reference>
<name>A0A9L0IYD9_EQUAS</name>
<proteinExistence type="predicted"/>
<reference evidence="2 3" key="1">
    <citation type="journal article" date="2020" name="Nat. Commun.">
        <title>Donkey genomes provide new insights into domestication and selection for coat color.</title>
        <authorList>
            <person name="Wang"/>
            <person name="C."/>
            <person name="Li"/>
            <person name="H."/>
            <person name="Guo"/>
            <person name="Y."/>
            <person name="Huang"/>
            <person name="J."/>
            <person name="Sun"/>
            <person name="Y."/>
            <person name="Min"/>
            <person name="J."/>
            <person name="Wang"/>
            <person name="J."/>
            <person name="Fang"/>
            <person name="X."/>
            <person name="Zhao"/>
            <person name="Z."/>
            <person name="Wang"/>
            <person name="S."/>
            <person name="Zhang"/>
            <person name="Y."/>
            <person name="Liu"/>
            <person name="Q."/>
            <person name="Jiang"/>
            <person name="Q."/>
            <person name="Wang"/>
            <person name="X."/>
            <person name="Guo"/>
            <person name="Y."/>
            <person name="Yang"/>
            <person name="C."/>
            <person name="Wang"/>
            <person name="Y."/>
            <person name="Tian"/>
            <person name="F."/>
            <person name="Zhuang"/>
            <person name="G."/>
            <person name="Fan"/>
            <person name="Y."/>
            <person name="Gao"/>
            <person name="Q."/>
            <person name="Li"/>
            <person name="Y."/>
            <person name="Ju"/>
            <person name="Z."/>
            <person name="Li"/>
            <person name="J."/>
            <person name="Li"/>
            <person name="R."/>
            <person name="Hou"/>
            <person name="M."/>
            <person name="Yang"/>
            <person name="G."/>
            <person name="Liu"/>
            <person name="G."/>
            <person name="Liu"/>
            <person name="W."/>
            <person name="Guo"/>
            <person name="J."/>
            <person name="Pan"/>
            <person name="S."/>
            <person name="Fan"/>
            <person name="G."/>
            <person name="Zhang"/>
            <person name="W."/>
            <person name="Zhang"/>
            <person name="R."/>
            <person name="Yu"/>
            <person name="J."/>
            <person name="Zhang"/>
            <person name="X."/>
            <person name="Yin"/>
            <person name="Q."/>
            <person name="Ji"/>
            <person name="C."/>
            <person name="Jin"/>
            <person name="Y."/>
            <person name="Yue"/>
            <person name="G."/>
            <person name="Liu"/>
            <person name="M."/>
            <person name="Xu"/>
            <person name="J."/>
            <person name="Liu"/>
            <person name="S."/>
            <person name="Jordana"/>
            <person name="J."/>
            <person name="Noce"/>
            <person name="A."/>
            <person name="Amills"/>
            <person name="M."/>
            <person name="Wu"/>
            <person name="D.D."/>
            <person name="Li"/>
            <person name="S."/>
            <person name="Zhou"/>
            <person name="X. and Zhong"/>
            <person name="J."/>
        </authorList>
    </citation>
    <scope>NUCLEOTIDE SEQUENCE [LARGE SCALE GENOMIC DNA]</scope>
</reference>
<evidence type="ECO:0000313" key="3">
    <source>
        <dbReference type="Proteomes" id="UP000694387"/>
    </source>
</evidence>
<organism evidence="2 3">
    <name type="scientific">Equus asinus</name>
    <name type="common">Donkey</name>
    <name type="synonym">Equus africanus asinus</name>
    <dbReference type="NCBI Taxonomy" id="9793"/>
    <lineage>
        <taxon>Eukaryota</taxon>
        <taxon>Metazoa</taxon>
        <taxon>Chordata</taxon>
        <taxon>Craniata</taxon>
        <taxon>Vertebrata</taxon>
        <taxon>Euteleostomi</taxon>
        <taxon>Mammalia</taxon>
        <taxon>Eutheria</taxon>
        <taxon>Laurasiatheria</taxon>
        <taxon>Perissodactyla</taxon>
        <taxon>Equidae</taxon>
        <taxon>Equus</taxon>
    </lineage>
</organism>
<protein>
    <submittedName>
        <fullName evidence="2">Uncharacterized protein</fullName>
    </submittedName>
</protein>
<feature type="compositionally biased region" description="Low complexity" evidence="1">
    <location>
        <begin position="111"/>
        <end position="130"/>
    </location>
</feature>
<dbReference type="Ensembl" id="ENSEAST00005059779.1">
    <property type="protein sequence ID" value="ENSEASP00005042782.1"/>
    <property type="gene ID" value="ENSEASG00005038798.1"/>
</dbReference>
<dbReference type="AlphaFoldDB" id="A0A9L0IYD9"/>
<reference evidence="2" key="3">
    <citation type="submission" date="2025-09" db="UniProtKB">
        <authorList>
            <consortium name="Ensembl"/>
        </authorList>
    </citation>
    <scope>IDENTIFICATION</scope>
</reference>
<dbReference type="Proteomes" id="UP000694387">
    <property type="component" value="Chromosome 12"/>
</dbReference>
<keyword evidence="3" id="KW-1185">Reference proteome</keyword>